<dbReference type="InterPro" id="IPR023179">
    <property type="entry name" value="GTP-bd_ortho_bundle_sf"/>
</dbReference>
<sequence>MTCSQQHFPARGSGTGALNQDKPRPLSGLSTARNPNTAETAPRPPPRGAPPPPTALLPHRAGVRPPVTPTAEPLLTPSPQPASLPQTRPPHCRKPTVANAQPASLPQIPALLTAANQLSQTRGSVRAAGRRTRGEGAARMKRPKLRKASKRLSCHKRFKIQRKVREHKRKVRKEAKKHGPRKSRRDPGVPNSAPFKEAILREAEQRKQQLEELKLKQKEARQKESAKKRKLEATKKDPVRLEKKRAKKAASQPEKKSPKIEDKNRRKCLCRELNKVIDTSDVLLLVLDARDPLGCRCPEVEQAFLCSEGKKLVFVLNKIDLVPKVNVEKWLQYLMNEFPTVAFKSSTQLPDSTKQEKRLNKHSSHTAISQVRTCTGDETLLKLLTGYCHEAEKSIRVGVVGFPNVGKSSLINSMKKIRACPAGQTRGLTKSMQEVHINKQVKMLDSPSIIASPSNSALALSLREVMDVETLQHSTTLADPILKHCEKQQIMLQYNVSDFRNSLEFLTLLARKRGLLKKGGDPDTAAAARQILSDWTGSKVSYYTCPPVMHQLPAHINSQTVEEARQGFSAEELAKDNKTTLQDVRCPTKASSLVFQSAGLTLGITEENDIEEMDDDDVIEEKTEDEVCGDEDAEQDQTTNTNVEPVKRPGAGDPRKKRLQKPAKSSVTVQSLDLACESHEDDTYDFNTDYVASATISLDSA</sequence>
<keyword evidence="9" id="KW-0342">GTP-binding</keyword>
<reference evidence="16" key="4">
    <citation type="submission" date="2025-08" db="UniProtKB">
        <authorList>
            <consortium name="Ensembl"/>
        </authorList>
    </citation>
    <scope>IDENTIFICATION</scope>
</reference>
<dbReference type="Pfam" id="PF01926">
    <property type="entry name" value="MMR_HSR1"/>
    <property type="match status" value="1"/>
</dbReference>
<dbReference type="SUPFAM" id="SSF52540">
    <property type="entry name" value="P-loop containing nucleoside triphosphate hydrolases"/>
    <property type="match status" value="1"/>
</dbReference>
<keyword evidence="10" id="KW-0539">Nucleus</keyword>
<dbReference type="InterPro" id="IPR030378">
    <property type="entry name" value="G_CP_dom"/>
</dbReference>
<evidence type="ECO:0000256" key="10">
    <source>
        <dbReference type="ARBA" id="ARBA00023242"/>
    </source>
</evidence>
<evidence type="ECO:0000256" key="14">
    <source>
        <dbReference type="SAM" id="MobiDB-lite"/>
    </source>
</evidence>
<evidence type="ECO:0000313" key="16">
    <source>
        <dbReference type="Ensembl" id="ENSCMIP00000018324.1"/>
    </source>
</evidence>
<comment type="subcellular location">
    <subcellularLocation>
        <location evidence="1">Nucleus</location>
        <location evidence="1">Nucleolus</location>
    </subcellularLocation>
</comment>
<evidence type="ECO:0000256" key="2">
    <source>
        <dbReference type="ARBA" id="ARBA00016532"/>
    </source>
</evidence>
<dbReference type="PANTHER" id="PTHR11089:SF11">
    <property type="entry name" value="GUANINE NUCLEOTIDE-BINDING PROTEIN-LIKE 3"/>
    <property type="match status" value="1"/>
</dbReference>
<dbReference type="Pfam" id="PF08701">
    <property type="entry name" value="GN3L_Grn1"/>
    <property type="match status" value="1"/>
</dbReference>
<evidence type="ECO:0000313" key="17">
    <source>
        <dbReference type="Proteomes" id="UP000314986"/>
    </source>
</evidence>
<dbReference type="Proteomes" id="UP000314986">
    <property type="component" value="Unassembled WGS sequence"/>
</dbReference>
<evidence type="ECO:0000256" key="11">
    <source>
        <dbReference type="ARBA" id="ARBA00055611"/>
    </source>
</evidence>
<feature type="compositionally biased region" description="Pro residues" evidence="14">
    <location>
        <begin position="42"/>
        <end position="55"/>
    </location>
</feature>
<feature type="region of interest" description="Disordered" evidence="14">
    <location>
        <begin position="1"/>
        <end position="99"/>
    </location>
</feature>
<reference evidence="17" key="2">
    <citation type="journal article" date="2007" name="PLoS Biol.">
        <title>Survey sequencing and comparative analysis of the elephant shark (Callorhinchus milii) genome.</title>
        <authorList>
            <person name="Venkatesh B."/>
            <person name="Kirkness E.F."/>
            <person name="Loh Y.H."/>
            <person name="Halpern A.L."/>
            <person name="Lee A.P."/>
            <person name="Johnson J."/>
            <person name="Dandona N."/>
            <person name="Viswanathan L.D."/>
            <person name="Tay A."/>
            <person name="Venter J.C."/>
            <person name="Strausberg R.L."/>
            <person name="Brenner S."/>
        </authorList>
    </citation>
    <scope>NUCLEOTIDE SEQUENCE [LARGE SCALE GENOMIC DNA]</scope>
</reference>
<feature type="region of interest" description="Disordered" evidence="14">
    <location>
        <begin position="623"/>
        <end position="669"/>
    </location>
</feature>
<dbReference type="InParanoid" id="A0A4W3IBP4"/>
<keyword evidence="8" id="KW-0175">Coiled coil</keyword>
<feature type="compositionally biased region" description="Basic and acidic residues" evidence="14">
    <location>
        <begin position="215"/>
        <end position="241"/>
    </location>
</feature>
<evidence type="ECO:0000256" key="5">
    <source>
        <dbReference type="ARBA" id="ARBA00022741"/>
    </source>
</evidence>
<dbReference type="STRING" id="7868.ENSCMIP00000018324"/>
<evidence type="ECO:0000256" key="3">
    <source>
        <dbReference type="ARBA" id="ARBA00022499"/>
    </source>
</evidence>
<dbReference type="Ensembl" id="ENSCMIT00000018671.1">
    <property type="protein sequence ID" value="ENSCMIP00000018324.1"/>
    <property type="gene ID" value="ENSCMIG00000008635.1"/>
</dbReference>
<reference evidence="17" key="3">
    <citation type="journal article" date="2014" name="Nature">
        <title>Elephant shark genome provides unique insights into gnathostome evolution.</title>
        <authorList>
            <consortium name="International Elephant Shark Genome Sequencing Consortium"/>
            <person name="Venkatesh B."/>
            <person name="Lee A.P."/>
            <person name="Ravi V."/>
            <person name="Maurya A.K."/>
            <person name="Lian M.M."/>
            <person name="Swann J.B."/>
            <person name="Ohta Y."/>
            <person name="Flajnik M.F."/>
            <person name="Sutoh Y."/>
            <person name="Kasahara M."/>
            <person name="Hoon S."/>
            <person name="Gangu V."/>
            <person name="Roy S.W."/>
            <person name="Irimia M."/>
            <person name="Korzh V."/>
            <person name="Kondrychyn I."/>
            <person name="Lim Z.W."/>
            <person name="Tay B.H."/>
            <person name="Tohari S."/>
            <person name="Kong K.W."/>
            <person name="Ho S."/>
            <person name="Lorente-Galdos B."/>
            <person name="Quilez J."/>
            <person name="Marques-Bonet T."/>
            <person name="Raney B.J."/>
            <person name="Ingham P.W."/>
            <person name="Tay A."/>
            <person name="Hillier L.W."/>
            <person name="Minx P."/>
            <person name="Boehm T."/>
            <person name="Wilson R.K."/>
            <person name="Brenner S."/>
            <person name="Warren W.C."/>
        </authorList>
    </citation>
    <scope>NUCLEOTIDE SEQUENCE [LARGE SCALE GENOMIC DNA]</scope>
</reference>
<name>A0A4W3IBP4_CALMI</name>
<feature type="compositionally biased region" description="Acidic residues" evidence="14">
    <location>
        <begin position="623"/>
        <end position="635"/>
    </location>
</feature>
<dbReference type="PANTHER" id="PTHR11089">
    <property type="entry name" value="GTP-BINDING PROTEIN-RELATED"/>
    <property type="match status" value="1"/>
</dbReference>
<accession>A0A4W3IBP4</accession>
<evidence type="ECO:0000259" key="15">
    <source>
        <dbReference type="PROSITE" id="PS51721"/>
    </source>
</evidence>
<organism evidence="16 17">
    <name type="scientific">Callorhinchus milii</name>
    <name type="common">Ghost shark</name>
    <dbReference type="NCBI Taxonomy" id="7868"/>
    <lineage>
        <taxon>Eukaryota</taxon>
        <taxon>Metazoa</taxon>
        <taxon>Chordata</taxon>
        <taxon>Craniata</taxon>
        <taxon>Vertebrata</taxon>
        <taxon>Chondrichthyes</taxon>
        <taxon>Holocephali</taxon>
        <taxon>Chimaeriformes</taxon>
        <taxon>Callorhinchidae</taxon>
        <taxon>Callorhinchus</taxon>
    </lineage>
</organism>
<dbReference type="GO" id="GO:0005730">
    <property type="term" value="C:nucleolus"/>
    <property type="evidence" value="ECO:0007669"/>
    <property type="project" value="UniProtKB-SubCell"/>
</dbReference>
<dbReference type="Gene3D" id="1.10.1580.10">
    <property type="match status" value="1"/>
</dbReference>
<keyword evidence="17" id="KW-1185">Reference proteome</keyword>
<evidence type="ECO:0000256" key="1">
    <source>
        <dbReference type="ARBA" id="ARBA00004604"/>
    </source>
</evidence>
<evidence type="ECO:0000256" key="4">
    <source>
        <dbReference type="ARBA" id="ARBA00022553"/>
    </source>
</evidence>
<feature type="compositionally biased region" description="Basic and acidic residues" evidence="14">
    <location>
        <begin position="253"/>
        <end position="263"/>
    </location>
</feature>
<keyword evidence="6" id="KW-0832">Ubl conjugation</keyword>
<evidence type="ECO:0000256" key="9">
    <source>
        <dbReference type="ARBA" id="ARBA00023134"/>
    </source>
</evidence>
<keyword evidence="4" id="KW-0597">Phosphoprotein</keyword>
<dbReference type="CDD" id="cd04178">
    <property type="entry name" value="Nucleostemin_like"/>
    <property type="match status" value="1"/>
</dbReference>
<dbReference type="FunFam" id="1.10.1580.10:FF:000002">
    <property type="entry name" value="Guanine nucleotide-binding protein-like 3 (nucleolar)-like"/>
    <property type="match status" value="1"/>
</dbReference>
<dbReference type="InterPro" id="IPR014813">
    <property type="entry name" value="Gnl3_N_dom"/>
</dbReference>
<dbReference type="PROSITE" id="PS51721">
    <property type="entry name" value="G_CP"/>
    <property type="match status" value="1"/>
</dbReference>
<keyword evidence="5" id="KW-0547">Nucleotide-binding</keyword>
<feature type="region of interest" description="Disordered" evidence="14">
    <location>
        <begin position="215"/>
        <end position="263"/>
    </location>
</feature>
<evidence type="ECO:0000256" key="13">
    <source>
        <dbReference type="ARBA" id="ARBA00080023"/>
    </source>
</evidence>
<dbReference type="InterPro" id="IPR006073">
    <property type="entry name" value="GTP-bd"/>
</dbReference>
<dbReference type="FunFam" id="3.40.50.300:FF:001106">
    <property type="entry name" value="Guanine nucleotide-binding protein-like 3"/>
    <property type="match status" value="1"/>
</dbReference>
<dbReference type="AlphaFoldDB" id="A0A4W3IBP4"/>
<dbReference type="GO" id="GO:0005525">
    <property type="term" value="F:GTP binding"/>
    <property type="evidence" value="ECO:0007669"/>
    <property type="project" value="UniProtKB-KW"/>
</dbReference>
<evidence type="ECO:0000256" key="7">
    <source>
        <dbReference type="ARBA" id="ARBA00022990"/>
    </source>
</evidence>
<dbReference type="Gene3D" id="3.40.50.300">
    <property type="entry name" value="P-loop containing nucleotide triphosphate hydrolases"/>
    <property type="match status" value="1"/>
</dbReference>
<evidence type="ECO:0000256" key="12">
    <source>
        <dbReference type="ARBA" id="ARBA00079460"/>
    </source>
</evidence>
<evidence type="ECO:0000256" key="6">
    <source>
        <dbReference type="ARBA" id="ARBA00022843"/>
    </source>
</evidence>
<gene>
    <name evidence="16" type="primary">gnl3</name>
</gene>
<dbReference type="GeneTree" id="ENSGT00940000158320"/>
<dbReference type="InterPro" id="IPR027417">
    <property type="entry name" value="P-loop_NTPase"/>
</dbReference>
<feature type="region of interest" description="Disordered" evidence="14">
    <location>
        <begin position="118"/>
        <end position="194"/>
    </location>
</feature>
<reference evidence="16" key="5">
    <citation type="submission" date="2025-09" db="UniProtKB">
        <authorList>
            <consortium name="Ensembl"/>
        </authorList>
    </citation>
    <scope>IDENTIFICATION</scope>
</reference>
<reference evidence="17" key="1">
    <citation type="journal article" date="2006" name="Science">
        <title>Ancient noncoding elements conserved in the human genome.</title>
        <authorList>
            <person name="Venkatesh B."/>
            <person name="Kirkness E.F."/>
            <person name="Loh Y.H."/>
            <person name="Halpern A.L."/>
            <person name="Lee A.P."/>
            <person name="Johnson J."/>
            <person name="Dandona N."/>
            <person name="Viswanathan L.D."/>
            <person name="Tay A."/>
            <person name="Venter J.C."/>
            <person name="Strausberg R.L."/>
            <person name="Brenner S."/>
        </authorList>
    </citation>
    <scope>NUCLEOTIDE SEQUENCE [LARGE SCALE GENOMIC DNA]</scope>
</reference>
<evidence type="ECO:0000256" key="8">
    <source>
        <dbReference type="ARBA" id="ARBA00023054"/>
    </source>
</evidence>
<dbReference type="InterPro" id="IPR050755">
    <property type="entry name" value="TRAFAC_YlqF/YawG_RiboMat"/>
</dbReference>
<feature type="domain" description="CP-type G" evidence="15">
    <location>
        <begin position="270"/>
        <end position="452"/>
    </location>
</feature>
<dbReference type="OMA" id="LACESHE"/>
<feature type="compositionally biased region" description="Basic residues" evidence="14">
    <location>
        <begin position="139"/>
        <end position="184"/>
    </location>
</feature>
<keyword evidence="7" id="KW-0007">Acetylation</keyword>
<comment type="function">
    <text evidence="11">May be required to maintain the proliferative capacity of stem cells. Stabilizes MDM2 by preventing its ubiquitination, and hence proteasomal degradation.</text>
</comment>
<keyword evidence="3" id="KW-1017">Isopeptide bond</keyword>
<dbReference type="FunCoup" id="A0A4W3IBP4">
    <property type="interactions" value="540"/>
</dbReference>
<protein>
    <recommendedName>
        <fullName evidence="2">Guanine nucleotide-binding protein-like 3</fullName>
    </recommendedName>
    <alternativeName>
        <fullName evidence="13">Nucleolar GTP-binding protein 3</fullName>
    </alternativeName>
    <alternativeName>
        <fullName evidence="12">Nucleostemin</fullName>
    </alternativeName>
</protein>
<proteinExistence type="predicted"/>